<keyword evidence="5" id="KW-1185">Reference proteome</keyword>
<evidence type="ECO:0000259" key="2">
    <source>
        <dbReference type="Pfam" id="PF14293"/>
    </source>
</evidence>
<dbReference type="STRING" id="46506.AA415_01791"/>
<proteinExistence type="predicted"/>
<accession>A0A108T8J3</accession>
<dbReference type="EMBL" id="LRGC01000006">
    <property type="protein sequence ID" value="KWR55340.1"/>
    <property type="molecule type" value="Genomic_DNA"/>
</dbReference>
<evidence type="ECO:0000313" key="5">
    <source>
        <dbReference type="Proteomes" id="UP000056419"/>
    </source>
</evidence>
<reference evidence="4 6" key="3">
    <citation type="submission" date="2018-08" db="EMBL/GenBank/DDBJ databases">
        <title>A genome reference for cultivated species of the human gut microbiota.</title>
        <authorList>
            <person name="Zou Y."/>
            <person name="Xue W."/>
            <person name="Luo G."/>
        </authorList>
    </citation>
    <scope>NUCLEOTIDE SEQUENCE [LARGE SCALE GENOMIC DNA]</scope>
    <source>
        <strain evidence="4 6">TF03-6</strain>
    </source>
</reference>
<keyword evidence="1" id="KW-0812">Transmembrane</keyword>
<evidence type="ECO:0000313" key="4">
    <source>
        <dbReference type="EMBL" id="RGM09463.1"/>
    </source>
</evidence>
<organism evidence="3 5">
    <name type="scientific">Bacteroides stercoris</name>
    <dbReference type="NCBI Taxonomy" id="46506"/>
    <lineage>
        <taxon>Bacteria</taxon>
        <taxon>Pseudomonadati</taxon>
        <taxon>Bacteroidota</taxon>
        <taxon>Bacteroidia</taxon>
        <taxon>Bacteroidales</taxon>
        <taxon>Bacteroidaceae</taxon>
        <taxon>Bacteroides</taxon>
    </lineage>
</organism>
<comment type="caution">
    <text evidence="3">The sequence shown here is derived from an EMBL/GenBank/DDBJ whole genome shotgun (WGS) entry which is preliminary data.</text>
</comment>
<dbReference type="InterPro" id="IPR025988">
    <property type="entry name" value="YWFCY_dom"/>
</dbReference>
<evidence type="ECO:0000313" key="3">
    <source>
        <dbReference type="EMBL" id="KWR55340.1"/>
    </source>
</evidence>
<feature type="domain" description="YWFCY" evidence="2">
    <location>
        <begin position="5"/>
        <end position="91"/>
    </location>
</feature>
<dbReference type="Proteomes" id="UP000056419">
    <property type="component" value="Unassembled WGS sequence"/>
</dbReference>
<reference evidence="3" key="2">
    <citation type="submission" date="2016-01" db="EMBL/GenBank/DDBJ databases">
        <authorList>
            <person name="McClelland M."/>
            <person name="Jain A."/>
            <person name="Saraogi P."/>
            <person name="Mendelson R."/>
            <person name="Westerman R."/>
            <person name="SanMiguel P."/>
            <person name="Csonka L."/>
        </authorList>
    </citation>
    <scope>NUCLEOTIDE SEQUENCE</scope>
    <source>
        <strain evidence="3">CL09T03C01</strain>
    </source>
</reference>
<dbReference type="AlphaFoldDB" id="A0A108T8J3"/>
<keyword evidence="1" id="KW-0472">Membrane</keyword>
<gene>
    <name evidence="3" type="ORF">AA415_01791</name>
    <name evidence="4" type="ORF">DXC34_17185</name>
</gene>
<protein>
    <submittedName>
        <fullName evidence="4">Conjugal transfer protein TraG</fullName>
    </submittedName>
    <submittedName>
        <fullName evidence="3">YWFCY protein</fullName>
    </submittedName>
</protein>
<dbReference type="PATRIC" id="fig|46506.5.peg.1905"/>
<reference evidence="3 5" key="1">
    <citation type="journal article" date="2016" name="BMC Genomics">
        <title>Type VI secretion systems of human gut Bacteroidales segregate into three genetic architectures, two of which are contained on mobile genetic elements.</title>
        <authorList>
            <person name="Coyne M.J."/>
            <person name="Roelofs K.G."/>
            <person name="Comstock L.E."/>
        </authorList>
    </citation>
    <scope>NUCLEOTIDE SEQUENCE [LARGE SCALE GENOMIC DNA]</scope>
    <source>
        <strain evidence="3 5">CL09T03C01</strain>
    </source>
</reference>
<sequence length="91" mass="10616">MQNEDDLRGLAKVTDFMRAVSFLFLAIHIYWFCYGWLHEMGWTLDIVDRILSNFQRTTGLFSSLLYTKLFCVLFLGLSCMGNQGVKKHEIT</sequence>
<keyword evidence="1" id="KW-1133">Transmembrane helix</keyword>
<name>A0A108T8J3_BACSE</name>
<feature type="transmembrane region" description="Helical" evidence="1">
    <location>
        <begin position="57"/>
        <end position="77"/>
    </location>
</feature>
<dbReference type="Proteomes" id="UP000261223">
    <property type="component" value="Unassembled WGS sequence"/>
</dbReference>
<dbReference type="EMBL" id="QSSV01000032">
    <property type="protein sequence ID" value="RGM09463.1"/>
    <property type="molecule type" value="Genomic_DNA"/>
</dbReference>
<feature type="transmembrane region" description="Helical" evidence="1">
    <location>
        <begin position="16"/>
        <end position="37"/>
    </location>
</feature>
<dbReference type="Pfam" id="PF14293">
    <property type="entry name" value="YWFCY"/>
    <property type="match status" value="1"/>
</dbReference>
<evidence type="ECO:0000313" key="6">
    <source>
        <dbReference type="Proteomes" id="UP000261223"/>
    </source>
</evidence>
<evidence type="ECO:0000256" key="1">
    <source>
        <dbReference type="SAM" id="Phobius"/>
    </source>
</evidence>